<name>A0ABN0QRI4_MYCUL</name>
<evidence type="ECO:0000313" key="4">
    <source>
        <dbReference type="Proteomes" id="UP000020681"/>
    </source>
</evidence>
<dbReference type="SUPFAM" id="SSF52096">
    <property type="entry name" value="ClpP/crotonase"/>
    <property type="match status" value="1"/>
</dbReference>
<dbReference type="EMBL" id="JAOL01000162">
    <property type="protein sequence ID" value="EUA87358.1"/>
    <property type="molecule type" value="Genomic_DNA"/>
</dbReference>
<gene>
    <name evidence="3" type="ORF">I551_6150</name>
</gene>
<accession>A0ABN0QRI4</accession>
<feature type="region of interest" description="Disordered" evidence="1">
    <location>
        <begin position="90"/>
        <end position="113"/>
    </location>
</feature>
<feature type="compositionally biased region" description="Polar residues" evidence="1">
    <location>
        <begin position="98"/>
        <end position="113"/>
    </location>
</feature>
<keyword evidence="4" id="KW-1185">Reference proteome</keyword>
<proteinExistence type="predicted"/>
<dbReference type="Gene3D" id="3.90.226.10">
    <property type="entry name" value="2-enoyl-CoA Hydratase, Chain A, domain 1"/>
    <property type="match status" value="1"/>
</dbReference>
<dbReference type="InterPro" id="IPR029045">
    <property type="entry name" value="ClpP/crotonase-like_dom_sf"/>
</dbReference>
<feature type="domain" description="CoA carboxyltransferase N-terminal" evidence="2">
    <location>
        <begin position="1"/>
        <end position="113"/>
    </location>
</feature>
<dbReference type="Pfam" id="PF01039">
    <property type="entry name" value="Carboxyl_trans"/>
    <property type="match status" value="1"/>
</dbReference>
<keyword evidence="3" id="KW-0808">Transferase</keyword>
<reference evidence="3 4" key="1">
    <citation type="submission" date="2014-01" db="EMBL/GenBank/DDBJ databases">
        <authorList>
            <person name="Dobos K."/>
            <person name="Lenaerts A."/>
            <person name="Ordway D."/>
            <person name="DeGroote M.A."/>
            <person name="Parker T."/>
            <person name="Sizemore C."/>
            <person name="Tallon L.J."/>
            <person name="Sadzewicz L.K."/>
            <person name="Sengamalay N."/>
            <person name="Fraser C.M."/>
            <person name="Hine E."/>
            <person name="Shefchek K.A."/>
            <person name="Das S.P."/>
            <person name="Tettelin H."/>
        </authorList>
    </citation>
    <scope>NUCLEOTIDE SEQUENCE [LARGE SCALE GENOMIC DNA]</scope>
    <source>
        <strain evidence="3 4">Harvey</strain>
    </source>
</reference>
<evidence type="ECO:0000259" key="2">
    <source>
        <dbReference type="PROSITE" id="PS50980"/>
    </source>
</evidence>
<dbReference type="InterPro" id="IPR045190">
    <property type="entry name" value="MCCB/AccD1-like"/>
</dbReference>
<dbReference type="PROSITE" id="PS50980">
    <property type="entry name" value="COA_CT_NTER"/>
    <property type="match status" value="1"/>
</dbReference>
<protein>
    <submittedName>
        <fullName evidence="3">Carboxyl transferase domain protein</fullName>
    </submittedName>
</protein>
<evidence type="ECO:0000313" key="3">
    <source>
        <dbReference type="EMBL" id="EUA87358.1"/>
    </source>
</evidence>
<comment type="caution">
    <text evidence="3">The sequence shown here is derived from an EMBL/GenBank/DDBJ whole genome shotgun (WGS) entry which is preliminary data.</text>
</comment>
<dbReference type="PANTHER" id="PTHR22855">
    <property type="entry name" value="ACETYL, PROPIONYL, PYRUVATE, AND GLUTACONYL CARBOXYLASE-RELATED"/>
    <property type="match status" value="1"/>
</dbReference>
<organism evidence="3 4">
    <name type="scientific">Mycobacterium ulcerans str. Harvey</name>
    <dbReference type="NCBI Taxonomy" id="1299332"/>
    <lineage>
        <taxon>Bacteria</taxon>
        <taxon>Bacillati</taxon>
        <taxon>Actinomycetota</taxon>
        <taxon>Actinomycetes</taxon>
        <taxon>Mycobacteriales</taxon>
        <taxon>Mycobacteriaceae</taxon>
        <taxon>Mycobacterium</taxon>
        <taxon>Mycobacterium ulcerans group</taxon>
    </lineage>
</organism>
<dbReference type="InterPro" id="IPR034733">
    <property type="entry name" value="AcCoA_carboxyl_beta"/>
</dbReference>
<sequence length="113" mass="12001">MYRLLDPGSPFLELAALAANGMYGDESPGAGIIIGIGRVSGRECVIVANDATVKGGTYYPMTVKKHLRAQEVALQNLLPCIYLVDSGGHSCPTRMRSSRTANTSDGSSTTRRP</sequence>
<evidence type="ECO:0000256" key="1">
    <source>
        <dbReference type="SAM" id="MobiDB-lite"/>
    </source>
</evidence>
<dbReference type="PANTHER" id="PTHR22855:SF13">
    <property type="entry name" value="METHYLCROTONOYL-COA CARBOXYLASE BETA CHAIN, MITOCHONDRIAL"/>
    <property type="match status" value="1"/>
</dbReference>
<dbReference type="GO" id="GO:0016740">
    <property type="term" value="F:transferase activity"/>
    <property type="evidence" value="ECO:0007669"/>
    <property type="project" value="UniProtKB-KW"/>
</dbReference>
<dbReference type="Proteomes" id="UP000020681">
    <property type="component" value="Unassembled WGS sequence"/>
</dbReference>
<dbReference type="InterPro" id="IPR011762">
    <property type="entry name" value="COA_CT_N"/>
</dbReference>